<dbReference type="InterPro" id="IPR012341">
    <property type="entry name" value="6hp_glycosidase-like_sf"/>
</dbReference>
<keyword evidence="6 8" id="KW-0326">Glycosidase</keyword>
<dbReference type="InterPro" id="IPR033126">
    <property type="entry name" value="Glyco_hydro_9_Asp/Glu_AS"/>
</dbReference>
<keyword evidence="7 8" id="KW-0624">Polysaccharide degradation</keyword>
<dbReference type="FunFam" id="1.50.10.10:FF:000020">
    <property type="entry name" value="Endoglucanase"/>
    <property type="match status" value="1"/>
</dbReference>
<dbReference type="GO" id="GO:0008810">
    <property type="term" value="F:cellulase activity"/>
    <property type="evidence" value="ECO:0007669"/>
    <property type="project" value="UniProtKB-EC"/>
</dbReference>
<dbReference type="Gene3D" id="1.50.10.10">
    <property type="match status" value="1"/>
</dbReference>
<feature type="transmembrane region" description="Helical" evidence="11">
    <location>
        <begin position="12"/>
        <end position="32"/>
    </location>
</feature>
<reference evidence="14" key="1">
    <citation type="journal article" date="2016" name="Nature">
        <title>The genome of the seagrass Zostera marina reveals angiosperm adaptation to the sea.</title>
        <authorList>
            <person name="Olsen J.L."/>
            <person name="Rouze P."/>
            <person name="Verhelst B."/>
            <person name="Lin Y.-C."/>
            <person name="Bayer T."/>
            <person name="Collen J."/>
            <person name="Dattolo E."/>
            <person name="De Paoli E."/>
            <person name="Dittami S."/>
            <person name="Maumus F."/>
            <person name="Michel G."/>
            <person name="Kersting A."/>
            <person name="Lauritano C."/>
            <person name="Lohaus R."/>
            <person name="Toepel M."/>
            <person name="Tonon T."/>
            <person name="Vanneste K."/>
            <person name="Amirebrahimi M."/>
            <person name="Brakel J."/>
            <person name="Bostroem C."/>
            <person name="Chovatia M."/>
            <person name="Grimwood J."/>
            <person name="Jenkins J.W."/>
            <person name="Jueterbock A."/>
            <person name="Mraz A."/>
            <person name="Stam W.T."/>
            <person name="Tice H."/>
            <person name="Bornberg-Bauer E."/>
            <person name="Green P.J."/>
            <person name="Pearson G.A."/>
            <person name="Procaccini G."/>
            <person name="Duarte C.M."/>
            <person name="Schmutz J."/>
            <person name="Reusch T.B.H."/>
            <person name="Van de Peer Y."/>
        </authorList>
    </citation>
    <scope>NUCLEOTIDE SEQUENCE [LARGE SCALE GENOMIC DNA]</scope>
    <source>
        <strain evidence="14">cv. Finnish</strain>
    </source>
</reference>
<proteinExistence type="inferred from homology"/>
<evidence type="ECO:0000256" key="2">
    <source>
        <dbReference type="ARBA" id="ARBA00007072"/>
    </source>
</evidence>
<dbReference type="STRING" id="29655.A0A0K9PS82"/>
<keyword evidence="3 8" id="KW-0378">Hydrolase</keyword>
<comment type="caution">
    <text evidence="13">The sequence shown here is derived from an EMBL/GenBank/DDBJ whole genome shotgun (WGS) entry which is preliminary data.</text>
</comment>
<evidence type="ECO:0000256" key="4">
    <source>
        <dbReference type="ARBA" id="ARBA00023001"/>
    </source>
</evidence>
<keyword evidence="5 8" id="KW-0119">Carbohydrate metabolism</keyword>
<accession>A0A0K9PS82</accession>
<dbReference type="GO" id="GO:0030245">
    <property type="term" value="P:cellulose catabolic process"/>
    <property type="evidence" value="ECO:0007669"/>
    <property type="project" value="UniProtKB-KW"/>
</dbReference>
<feature type="domain" description="Glycoside hydrolase family 9" evidence="12">
    <location>
        <begin position="40"/>
        <end position="499"/>
    </location>
</feature>
<dbReference type="PROSITE" id="PS00592">
    <property type="entry name" value="GH9_2"/>
    <property type="match status" value="1"/>
</dbReference>
<dbReference type="OMA" id="AFSDHNC"/>
<evidence type="ECO:0000256" key="3">
    <source>
        <dbReference type="ARBA" id="ARBA00022801"/>
    </source>
</evidence>
<dbReference type="InterPro" id="IPR018221">
    <property type="entry name" value="Glyco_hydro_9_His_AS"/>
</dbReference>
<dbReference type="PROSITE" id="PS00698">
    <property type="entry name" value="GH9_3"/>
    <property type="match status" value="1"/>
</dbReference>
<dbReference type="OrthoDB" id="10257085at2759"/>
<keyword evidence="14" id="KW-1185">Reference proteome</keyword>
<dbReference type="Pfam" id="PF00759">
    <property type="entry name" value="Glyco_hydro_9"/>
    <property type="match status" value="1"/>
</dbReference>
<dbReference type="SUPFAM" id="SSF48208">
    <property type="entry name" value="Six-hairpin glycosidases"/>
    <property type="match status" value="1"/>
</dbReference>
<evidence type="ECO:0000256" key="5">
    <source>
        <dbReference type="ARBA" id="ARBA00023277"/>
    </source>
</evidence>
<evidence type="ECO:0000256" key="9">
    <source>
        <dbReference type="PROSITE-ProRule" id="PRU10060"/>
    </source>
</evidence>
<evidence type="ECO:0000256" key="6">
    <source>
        <dbReference type="ARBA" id="ARBA00023295"/>
    </source>
</evidence>
<comment type="similarity">
    <text evidence="2 8 10">Belongs to the glycosyl hydrolase 9 (cellulase E) family.</text>
</comment>
<protein>
    <recommendedName>
        <fullName evidence="10">Endoglucanase</fullName>
        <ecNumber evidence="10">3.2.1.4</ecNumber>
    </recommendedName>
</protein>
<sequence>MPASHSHSGILLAAMVRVTMVIAMVMMVMVMVSGEKKHDYGDALRKSILFFQGQRSGKLPANQRMKWRGDSGMRDGARHGVDLTGGYYDAGDNVKFGFPMAFTTTLLSWGVIDFGRGMGDQLNEAVQAVKWSTDYLLKTTSVPDVVYVQVGDAFKDHGCWERPEDMDTDRTVYKVDKDHPGSDVAGESAAALAAASIVFRYRNPKYSRLLLRRAVEVFRFADRYRGAYSNSLRAAVCPFYCDFDGYQDELLWGAAWLHKATRRRVYREYLLRNQKVFGADDSINEFGWDNKHAGINVLLSKEVLMGKIDVLQSFRRNADDFICSLIPGASRNQLENVQYSPGGLLYKTGGSNMQHVTSLSFLVLAYSNYLSHARKTVSCDGFSNSAASPSLLRRLAKRQVDYILGDNPMRMSYMVGYGSKYPKRIHHRGSSLPSIGTHPRHIGCKGGSVYYLSSNPNPNLLVGAVVGGPNRTDAFPDSRSYFQESEPTTYINAPLVGLLAYFKSHPVV</sequence>
<feature type="active site" evidence="9">
    <location>
        <position position="486"/>
    </location>
</feature>
<organism evidence="13 14">
    <name type="scientific">Zostera marina</name>
    <name type="common">Eelgrass</name>
    <dbReference type="NCBI Taxonomy" id="29655"/>
    <lineage>
        <taxon>Eukaryota</taxon>
        <taxon>Viridiplantae</taxon>
        <taxon>Streptophyta</taxon>
        <taxon>Embryophyta</taxon>
        <taxon>Tracheophyta</taxon>
        <taxon>Spermatophyta</taxon>
        <taxon>Magnoliopsida</taxon>
        <taxon>Liliopsida</taxon>
        <taxon>Zosteraceae</taxon>
        <taxon>Zostera</taxon>
    </lineage>
</organism>
<keyword evidence="11" id="KW-0472">Membrane</keyword>
<evidence type="ECO:0000256" key="8">
    <source>
        <dbReference type="PROSITE-ProRule" id="PRU10059"/>
    </source>
</evidence>
<dbReference type="PANTHER" id="PTHR22298">
    <property type="entry name" value="ENDO-1,4-BETA-GLUCANASE"/>
    <property type="match status" value="1"/>
</dbReference>
<dbReference type="EMBL" id="LFYR01000691">
    <property type="protein sequence ID" value="KMZ71090.1"/>
    <property type="molecule type" value="Genomic_DNA"/>
</dbReference>
<evidence type="ECO:0000259" key="12">
    <source>
        <dbReference type="Pfam" id="PF00759"/>
    </source>
</evidence>
<evidence type="ECO:0000256" key="10">
    <source>
        <dbReference type="RuleBase" id="RU361166"/>
    </source>
</evidence>
<evidence type="ECO:0000256" key="1">
    <source>
        <dbReference type="ARBA" id="ARBA00000966"/>
    </source>
</evidence>
<keyword evidence="11" id="KW-1133">Transmembrane helix</keyword>
<evidence type="ECO:0000313" key="14">
    <source>
        <dbReference type="Proteomes" id="UP000036987"/>
    </source>
</evidence>
<keyword evidence="4 10" id="KW-0136">Cellulose degradation</keyword>
<name>A0A0K9PS82_ZOSMR</name>
<dbReference type="InterPro" id="IPR008928">
    <property type="entry name" value="6-hairpin_glycosidase_sf"/>
</dbReference>
<feature type="active site" evidence="8">
    <location>
        <position position="426"/>
    </location>
</feature>
<dbReference type="InterPro" id="IPR001701">
    <property type="entry name" value="Glyco_hydro_9"/>
</dbReference>
<evidence type="ECO:0000256" key="7">
    <source>
        <dbReference type="ARBA" id="ARBA00023326"/>
    </source>
</evidence>
<feature type="active site" evidence="9">
    <location>
        <position position="477"/>
    </location>
</feature>
<gene>
    <name evidence="13" type="ORF">ZOSMA_189G00510</name>
</gene>
<dbReference type="Proteomes" id="UP000036987">
    <property type="component" value="Unassembled WGS sequence"/>
</dbReference>
<dbReference type="EC" id="3.2.1.4" evidence="10"/>
<evidence type="ECO:0000256" key="11">
    <source>
        <dbReference type="SAM" id="Phobius"/>
    </source>
</evidence>
<comment type="catalytic activity">
    <reaction evidence="1 10">
        <text>Endohydrolysis of (1-&gt;4)-beta-D-glucosidic linkages in cellulose, lichenin and cereal beta-D-glucans.</text>
        <dbReference type="EC" id="3.2.1.4"/>
    </reaction>
</comment>
<keyword evidence="11" id="KW-0812">Transmembrane</keyword>
<evidence type="ECO:0000313" key="13">
    <source>
        <dbReference type="EMBL" id="KMZ71090.1"/>
    </source>
</evidence>
<dbReference type="AlphaFoldDB" id="A0A0K9PS82"/>